<organism evidence="2 3">
    <name type="scientific">Paenibacillus plantiphilus</name>
    <dbReference type="NCBI Taxonomy" id="2905650"/>
    <lineage>
        <taxon>Bacteria</taxon>
        <taxon>Bacillati</taxon>
        <taxon>Bacillota</taxon>
        <taxon>Bacilli</taxon>
        <taxon>Bacillales</taxon>
        <taxon>Paenibacillaceae</taxon>
        <taxon>Paenibacillus</taxon>
    </lineage>
</organism>
<keyword evidence="2" id="KW-0326">Glycosidase</keyword>
<sequence length="114" mass="12559">MGARMIVMGTGDNSYEPDREVTRAEFAAILVRGLGLPFEYGAAPFSDIPSTAWFNNVVHTTYTYRLLTGFEDGTFHPEDTITREQAMIMLSRAMSLTGLKAKLPSQAADEVLLP</sequence>
<dbReference type="Pfam" id="PF00395">
    <property type="entry name" value="SLH"/>
    <property type="match status" value="2"/>
</dbReference>
<keyword evidence="2" id="KW-0378">Hydrolase</keyword>
<dbReference type="GO" id="GO:0031176">
    <property type="term" value="F:endo-1,4-beta-xylanase activity"/>
    <property type="evidence" value="ECO:0007669"/>
    <property type="project" value="UniProtKB-EC"/>
</dbReference>
<dbReference type="RefSeq" id="WP_236344049.1">
    <property type="nucleotide sequence ID" value="NZ_CAKMMF010000021.1"/>
</dbReference>
<dbReference type="EC" id="3.2.1.8" evidence="2"/>
<reference evidence="2" key="1">
    <citation type="submission" date="2022-01" db="EMBL/GenBank/DDBJ databases">
        <authorList>
            <person name="Criscuolo A."/>
        </authorList>
    </citation>
    <scope>NUCLEOTIDE SEQUENCE</scope>
    <source>
        <strain evidence="2">CIP111893</strain>
    </source>
</reference>
<evidence type="ECO:0000313" key="2">
    <source>
        <dbReference type="EMBL" id="CAH1213397.1"/>
    </source>
</evidence>
<evidence type="ECO:0000259" key="1">
    <source>
        <dbReference type="PROSITE" id="PS51272"/>
    </source>
</evidence>
<dbReference type="EMBL" id="CAKMMF010000021">
    <property type="protein sequence ID" value="CAH1213397.1"/>
    <property type="molecule type" value="Genomic_DNA"/>
</dbReference>
<dbReference type="PANTHER" id="PTHR43308">
    <property type="entry name" value="OUTER MEMBRANE PROTEIN ALPHA-RELATED"/>
    <property type="match status" value="1"/>
</dbReference>
<comment type="caution">
    <text evidence="2">The sequence shown here is derived from an EMBL/GenBank/DDBJ whole genome shotgun (WGS) entry which is preliminary data.</text>
</comment>
<keyword evidence="3" id="KW-1185">Reference proteome</keyword>
<gene>
    <name evidence="2" type="primary">xynA1_2</name>
    <name evidence="2" type="ORF">PAECIP111893_03681</name>
</gene>
<feature type="domain" description="SLH" evidence="1">
    <location>
        <begin position="41"/>
        <end position="104"/>
    </location>
</feature>
<feature type="domain" description="SLH" evidence="1">
    <location>
        <begin position="1"/>
        <end position="40"/>
    </location>
</feature>
<dbReference type="Proteomes" id="UP000838686">
    <property type="component" value="Unassembled WGS sequence"/>
</dbReference>
<name>A0ABM9CI76_9BACL</name>
<accession>A0ABM9CI76</accession>
<protein>
    <submittedName>
        <fullName evidence="2">Endo-1,4-beta-xylanase A</fullName>
        <ecNumber evidence="2">3.2.1.8</ecNumber>
    </submittedName>
</protein>
<dbReference type="PANTHER" id="PTHR43308:SF5">
    <property type="entry name" value="S-LAYER PROTEIN _ PEPTIDOGLYCAN ENDO-BETA-N-ACETYLGLUCOSAMINIDASE"/>
    <property type="match status" value="1"/>
</dbReference>
<dbReference type="PROSITE" id="PS51272">
    <property type="entry name" value="SLH"/>
    <property type="match status" value="2"/>
</dbReference>
<dbReference type="InterPro" id="IPR051465">
    <property type="entry name" value="Cell_Envelope_Struct_Comp"/>
</dbReference>
<proteinExistence type="predicted"/>
<evidence type="ECO:0000313" key="3">
    <source>
        <dbReference type="Proteomes" id="UP000838686"/>
    </source>
</evidence>
<dbReference type="InterPro" id="IPR001119">
    <property type="entry name" value="SLH_dom"/>
</dbReference>